<evidence type="ECO:0000313" key="3">
    <source>
        <dbReference type="EMBL" id="AHE54790.1"/>
    </source>
</evidence>
<dbReference type="STRING" id="1123269.NX02_15545"/>
<dbReference type="Gene3D" id="3.40.30.10">
    <property type="entry name" value="Glutaredoxin"/>
    <property type="match status" value="1"/>
</dbReference>
<evidence type="ECO:0000256" key="1">
    <source>
        <dbReference type="SAM" id="Phobius"/>
    </source>
</evidence>
<keyword evidence="1" id="KW-0472">Membrane</keyword>
<dbReference type="InterPro" id="IPR036249">
    <property type="entry name" value="Thioredoxin-like_sf"/>
</dbReference>
<evidence type="ECO:0000259" key="2">
    <source>
        <dbReference type="PROSITE" id="PS51352"/>
    </source>
</evidence>
<feature type="transmembrane region" description="Helical" evidence="1">
    <location>
        <begin position="6"/>
        <end position="26"/>
    </location>
</feature>
<feature type="domain" description="Thioredoxin" evidence="2">
    <location>
        <begin position="49"/>
        <end position="190"/>
    </location>
</feature>
<keyword evidence="4" id="KW-1185">Reference proteome</keyword>
<dbReference type="OrthoDB" id="462848at2"/>
<dbReference type="AlphaFoldDB" id="W0AGK7"/>
<dbReference type="SUPFAM" id="SSF52833">
    <property type="entry name" value="Thioredoxin-like"/>
    <property type="match status" value="1"/>
</dbReference>
<evidence type="ECO:0000313" key="4">
    <source>
        <dbReference type="Proteomes" id="UP000018851"/>
    </source>
</evidence>
<dbReference type="EMBL" id="CP006644">
    <property type="protein sequence ID" value="AHE54790.1"/>
    <property type="molecule type" value="Genomic_DNA"/>
</dbReference>
<dbReference type="HOGENOM" id="CLU_091361_0_0_5"/>
<dbReference type="PROSITE" id="PS51352">
    <property type="entry name" value="THIOREDOXIN_2"/>
    <property type="match status" value="1"/>
</dbReference>
<gene>
    <name evidence="3" type="ORF">NX02_15545</name>
</gene>
<keyword evidence="1" id="KW-1133">Transmembrane helix</keyword>
<dbReference type="KEGG" id="ssan:NX02_15545"/>
<dbReference type="Proteomes" id="UP000018851">
    <property type="component" value="Chromosome"/>
</dbReference>
<reference evidence="3 4" key="1">
    <citation type="submission" date="2013-07" db="EMBL/GenBank/DDBJ databases">
        <title>Completed genome of Sphingomonas sanxanigenens NX02.</title>
        <authorList>
            <person name="Ma T."/>
            <person name="Huang H."/>
            <person name="Wu M."/>
            <person name="Li X."/>
            <person name="Li G."/>
        </authorList>
    </citation>
    <scope>NUCLEOTIDE SEQUENCE [LARGE SCALE GENOMIC DNA]</scope>
    <source>
        <strain evidence="3 4">NX02</strain>
    </source>
</reference>
<dbReference type="InterPro" id="IPR013766">
    <property type="entry name" value="Thioredoxin_domain"/>
</dbReference>
<dbReference type="PATRIC" id="fig|1123269.5.peg.3035"/>
<proteinExistence type="predicted"/>
<sequence>MMTALIVSQIISWIIILAMAVALLALARQVGVLHMRVAPAGALTTGGGLAVGDQSKPIAAHMLDGSHVLVGGPSAGAGLRLLMFVSAACPLCKAMIPMAKSFARDERVALTFVGDDDVAAQKALVAQQGLEAYPFVNGPEAGQAFGVAKLPFAVLLDADGTILSKGLVNSREHLESLVVAHEMGMKSVQDYLATLKAEAA</sequence>
<dbReference type="eggNOG" id="COG0526">
    <property type="taxonomic scope" value="Bacteria"/>
</dbReference>
<organism evidence="3 4">
    <name type="scientific">Sphingomonas sanxanigenens DSM 19645 = NX02</name>
    <dbReference type="NCBI Taxonomy" id="1123269"/>
    <lineage>
        <taxon>Bacteria</taxon>
        <taxon>Pseudomonadati</taxon>
        <taxon>Pseudomonadota</taxon>
        <taxon>Alphaproteobacteria</taxon>
        <taxon>Sphingomonadales</taxon>
        <taxon>Sphingomonadaceae</taxon>
        <taxon>Sphingomonas</taxon>
    </lineage>
</organism>
<name>W0AGK7_9SPHN</name>
<protein>
    <submittedName>
        <fullName evidence="3">Methylamine utilization protein MauD</fullName>
    </submittedName>
</protein>
<keyword evidence="1" id="KW-0812">Transmembrane</keyword>
<accession>W0AGK7</accession>
<dbReference type="RefSeq" id="WP_025292993.1">
    <property type="nucleotide sequence ID" value="NZ_CP006644.1"/>
</dbReference>